<dbReference type="PANTHER" id="PTHR47582">
    <property type="entry name" value="P450, PUTATIVE (EUROFUNG)-RELATED"/>
    <property type="match status" value="1"/>
</dbReference>
<feature type="transmembrane region" description="Helical" evidence="9">
    <location>
        <begin position="37"/>
        <end position="57"/>
    </location>
</feature>
<keyword evidence="9" id="KW-0812">Transmembrane</keyword>
<dbReference type="GO" id="GO:0005506">
    <property type="term" value="F:iron ion binding"/>
    <property type="evidence" value="ECO:0007669"/>
    <property type="project" value="InterPro"/>
</dbReference>
<name>A0A8K0WJ06_9HYPO</name>
<comment type="pathway">
    <text evidence="2">Mycotoxin biosynthesis.</text>
</comment>
<dbReference type="SUPFAM" id="SSF48264">
    <property type="entry name" value="Cytochrome P450"/>
    <property type="match status" value="1"/>
</dbReference>
<organism evidence="10 11">
    <name type="scientific">Stachybotrys elegans</name>
    <dbReference type="NCBI Taxonomy" id="80388"/>
    <lineage>
        <taxon>Eukaryota</taxon>
        <taxon>Fungi</taxon>
        <taxon>Dikarya</taxon>
        <taxon>Ascomycota</taxon>
        <taxon>Pezizomycotina</taxon>
        <taxon>Sordariomycetes</taxon>
        <taxon>Hypocreomycetidae</taxon>
        <taxon>Hypocreales</taxon>
        <taxon>Stachybotryaceae</taxon>
        <taxon>Stachybotrys</taxon>
    </lineage>
</organism>
<comment type="caution">
    <text evidence="10">The sequence shown here is derived from an EMBL/GenBank/DDBJ whole genome shotgun (WGS) entry which is preliminary data.</text>
</comment>
<dbReference type="CDD" id="cd11040">
    <property type="entry name" value="CYP7_CYP8-like"/>
    <property type="match status" value="1"/>
</dbReference>
<evidence type="ECO:0000256" key="1">
    <source>
        <dbReference type="ARBA" id="ARBA00001971"/>
    </source>
</evidence>
<dbReference type="Gene3D" id="1.10.630.10">
    <property type="entry name" value="Cytochrome P450"/>
    <property type="match status" value="1"/>
</dbReference>
<dbReference type="Pfam" id="PF00067">
    <property type="entry name" value="p450"/>
    <property type="match status" value="1"/>
</dbReference>
<dbReference type="PRINTS" id="PR00465">
    <property type="entry name" value="EP450IV"/>
</dbReference>
<evidence type="ECO:0000256" key="2">
    <source>
        <dbReference type="ARBA" id="ARBA00004685"/>
    </source>
</evidence>
<dbReference type="GO" id="GO:0020037">
    <property type="term" value="F:heme binding"/>
    <property type="evidence" value="ECO:0007669"/>
    <property type="project" value="InterPro"/>
</dbReference>
<evidence type="ECO:0000256" key="4">
    <source>
        <dbReference type="ARBA" id="ARBA00022723"/>
    </source>
</evidence>
<feature type="binding site" description="axial binding residue" evidence="7">
    <location>
        <position position="429"/>
    </location>
    <ligand>
        <name>heme</name>
        <dbReference type="ChEBI" id="CHEBI:30413"/>
    </ligand>
    <ligandPart>
        <name>Fe</name>
        <dbReference type="ChEBI" id="CHEBI:18248"/>
    </ligandPart>
</feature>
<evidence type="ECO:0000256" key="7">
    <source>
        <dbReference type="PIRSR" id="PIRSR602403-1"/>
    </source>
</evidence>
<feature type="region of interest" description="Disordered" evidence="8">
    <location>
        <begin position="504"/>
        <end position="525"/>
    </location>
</feature>
<evidence type="ECO:0000256" key="5">
    <source>
        <dbReference type="ARBA" id="ARBA00023004"/>
    </source>
</evidence>
<evidence type="ECO:0000256" key="8">
    <source>
        <dbReference type="SAM" id="MobiDB-lite"/>
    </source>
</evidence>
<proteinExistence type="inferred from homology"/>
<keyword evidence="6" id="KW-0503">Monooxygenase</keyword>
<keyword evidence="9" id="KW-0472">Membrane</keyword>
<sequence>MPPIIIIPVAGVAVAYLFLRFLAYITYDPRQPPPVNGVVPFISPLIGMITENGGFYLRMWNEHKLPIYTLRVPGPPIYVVNSLAVCQRINRHIMTVAFSPVQIRACEKAIGVGEKGMEILSDDRHLEKDGYLRGFPSSSTPATAPGPGLDALSSAAVATFATSTDQLSSTGRSTVDLYQWICHQILAATTEATYGPHNPFRDAKIAQAWFDFEPTIMTLIIDVLPKVFLWRGLHARSSMVDALNDYLEKDQHQEGSLFVQLRRQRNIEFGLSVRDSAHTELGQIAAGMLNTAPTTFWLIWTVLSDPIILRDCREEAEALVKVEDGTYTIDLAQVRTACPIMLSTWQETLRFHGISPSPRLIKEDTMVDNFLLKKGATLLMPSGTVHTDKTIWGPDANMFDHKRFLKSESRTGQPATSAFRGFGSGHVICPGRHFATTEALALLTLMLVRFDVLPAGGKWITPKKHMSIDRASPLPIGDTKVEVIPRNRHKWRVLFSRNNSGLDIAGTDGNDGSEGALNHKMPDRA</sequence>
<accession>A0A8K0WJ06</accession>
<keyword evidence="7" id="KW-0349">Heme</keyword>
<gene>
    <name evidence="10" type="ORF">B0I35DRAFT_517297</name>
</gene>
<dbReference type="GO" id="GO:0016705">
    <property type="term" value="F:oxidoreductase activity, acting on paired donors, with incorporation or reduction of molecular oxygen"/>
    <property type="evidence" value="ECO:0007669"/>
    <property type="project" value="InterPro"/>
</dbReference>
<evidence type="ECO:0000256" key="3">
    <source>
        <dbReference type="ARBA" id="ARBA00010617"/>
    </source>
</evidence>
<feature type="transmembrane region" description="Helical" evidence="9">
    <location>
        <begin position="5"/>
        <end position="25"/>
    </location>
</feature>
<protein>
    <submittedName>
        <fullName evidence="10">Cytochrome P450</fullName>
    </submittedName>
</protein>
<evidence type="ECO:0000313" key="11">
    <source>
        <dbReference type="Proteomes" id="UP000813444"/>
    </source>
</evidence>
<dbReference type="PANTHER" id="PTHR47582:SF1">
    <property type="entry name" value="P450, PUTATIVE (EUROFUNG)-RELATED"/>
    <property type="match status" value="1"/>
</dbReference>
<keyword evidence="11" id="KW-1185">Reference proteome</keyword>
<comment type="cofactor">
    <cofactor evidence="1 7">
        <name>heme</name>
        <dbReference type="ChEBI" id="CHEBI:30413"/>
    </cofactor>
</comment>
<keyword evidence="9" id="KW-1133">Transmembrane helix</keyword>
<dbReference type="InterPro" id="IPR001128">
    <property type="entry name" value="Cyt_P450"/>
</dbReference>
<dbReference type="EMBL" id="JAGPNK010000033">
    <property type="protein sequence ID" value="KAH7303437.1"/>
    <property type="molecule type" value="Genomic_DNA"/>
</dbReference>
<dbReference type="GO" id="GO:0004497">
    <property type="term" value="F:monooxygenase activity"/>
    <property type="evidence" value="ECO:0007669"/>
    <property type="project" value="UniProtKB-KW"/>
</dbReference>
<dbReference type="InterPro" id="IPR053007">
    <property type="entry name" value="CYP450_monoxygenase_sec-met"/>
</dbReference>
<comment type="similarity">
    <text evidence="3">Belongs to the cytochrome P450 family.</text>
</comment>
<dbReference type="Proteomes" id="UP000813444">
    <property type="component" value="Unassembled WGS sequence"/>
</dbReference>
<reference evidence="10" key="1">
    <citation type="journal article" date="2021" name="Nat. Commun.">
        <title>Genetic determinants of endophytism in the Arabidopsis root mycobiome.</title>
        <authorList>
            <person name="Mesny F."/>
            <person name="Miyauchi S."/>
            <person name="Thiergart T."/>
            <person name="Pickel B."/>
            <person name="Atanasova L."/>
            <person name="Karlsson M."/>
            <person name="Huettel B."/>
            <person name="Barry K.W."/>
            <person name="Haridas S."/>
            <person name="Chen C."/>
            <person name="Bauer D."/>
            <person name="Andreopoulos W."/>
            <person name="Pangilinan J."/>
            <person name="LaButti K."/>
            <person name="Riley R."/>
            <person name="Lipzen A."/>
            <person name="Clum A."/>
            <person name="Drula E."/>
            <person name="Henrissat B."/>
            <person name="Kohler A."/>
            <person name="Grigoriev I.V."/>
            <person name="Martin F.M."/>
            <person name="Hacquard S."/>
        </authorList>
    </citation>
    <scope>NUCLEOTIDE SEQUENCE</scope>
    <source>
        <strain evidence="10">MPI-CAGE-CH-0235</strain>
    </source>
</reference>
<evidence type="ECO:0000313" key="10">
    <source>
        <dbReference type="EMBL" id="KAH7303437.1"/>
    </source>
</evidence>
<keyword evidence="6" id="KW-0560">Oxidoreductase</keyword>
<keyword evidence="4 7" id="KW-0479">Metal-binding</keyword>
<evidence type="ECO:0000256" key="6">
    <source>
        <dbReference type="ARBA" id="ARBA00023033"/>
    </source>
</evidence>
<keyword evidence="5 7" id="KW-0408">Iron</keyword>
<dbReference type="OrthoDB" id="1470350at2759"/>
<dbReference type="InterPro" id="IPR036396">
    <property type="entry name" value="Cyt_P450_sf"/>
</dbReference>
<dbReference type="InterPro" id="IPR002403">
    <property type="entry name" value="Cyt_P450_E_grp-IV"/>
</dbReference>
<evidence type="ECO:0000256" key="9">
    <source>
        <dbReference type="SAM" id="Phobius"/>
    </source>
</evidence>
<dbReference type="AlphaFoldDB" id="A0A8K0WJ06"/>